<evidence type="ECO:0000313" key="2">
    <source>
        <dbReference type="EMBL" id="ASJ76595.1"/>
    </source>
</evidence>
<dbReference type="SUPFAM" id="SSF53474">
    <property type="entry name" value="alpha/beta-Hydrolases"/>
    <property type="match status" value="1"/>
</dbReference>
<proteinExistence type="predicted"/>
<dbReference type="InterPro" id="IPR022742">
    <property type="entry name" value="Hydrolase_4"/>
</dbReference>
<dbReference type="PANTHER" id="PTHR43265">
    <property type="entry name" value="ESTERASE ESTD"/>
    <property type="match status" value="1"/>
</dbReference>
<accession>A0A2Z2P1C1</accession>
<dbReference type="KEGG" id="gai:IMCC3135_32750"/>
<protein>
    <submittedName>
        <fullName evidence="2">Esterase EstD</fullName>
        <ecNumber evidence="2">3.1.1.1</ecNumber>
    </submittedName>
</protein>
<dbReference type="EC" id="3.1.1.1" evidence="2"/>
<dbReference type="AlphaFoldDB" id="A0A2Z2P1C1"/>
<dbReference type="Pfam" id="PF12146">
    <property type="entry name" value="Hydrolase_4"/>
    <property type="match status" value="1"/>
</dbReference>
<dbReference type="EMBL" id="CP018632">
    <property type="protein sequence ID" value="ASJ76595.1"/>
    <property type="molecule type" value="Genomic_DNA"/>
</dbReference>
<dbReference type="InterPro" id="IPR029058">
    <property type="entry name" value="AB_hydrolase_fold"/>
</dbReference>
<dbReference type="Proteomes" id="UP000250079">
    <property type="component" value="Chromosome"/>
</dbReference>
<organism evidence="2 3">
    <name type="scientific">Granulosicoccus antarcticus IMCC3135</name>
    <dbReference type="NCBI Taxonomy" id="1192854"/>
    <lineage>
        <taxon>Bacteria</taxon>
        <taxon>Pseudomonadati</taxon>
        <taxon>Pseudomonadota</taxon>
        <taxon>Gammaproteobacteria</taxon>
        <taxon>Chromatiales</taxon>
        <taxon>Granulosicoccaceae</taxon>
        <taxon>Granulosicoccus</taxon>
    </lineage>
</organism>
<dbReference type="Gene3D" id="3.40.50.1820">
    <property type="entry name" value="alpha/beta hydrolase"/>
    <property type="match status" value="1"/>
</dbReference>
<evidence type="ECO:0000259" key="1">
    <source>
        <dbReference type="Pfam" id="PF12146"/>
    </source>
</evidence>
<dbReference type="InterPro" id="IPR053145">
    <property type="entry name" value="AB_hydrolase_Est10"/>
</dbReference>
<keyword evidence="3" id="KW-1185">Reference proteome</keyword>
<name>A0A2Z2P1C1_9GAMM</name>
<sequence>MIEDNISIDNEGHTLAGALTRPNSGPATQTVLLIGGSGPLDRNQNSSNLQLNLFNTLAEHLVQAGIASVRYDKRGCGISTGNIDAAGHTDLVEDASRWLRYLQTHVDFKDTQLFVLGHGEGALIGAQLAARYPAIVGLIMLAPSTENYAAVIERQAQNALQEITDLPGLKGKLFRFFLRLGGDQIAKQKKLIAKIMKSSRATMKIRKQTINAKWIREMIQQDPLAIHAQVNIPTLAIAGSKDLQSQASDLQQLQSVLQGPFESHVIPDMTHIMRIDPDAPSTRHYVRLAKQDMDERVLTLISDWIARAA</sequence>
<dbReference type="PANTHER" id="PTHR43265:SF1">
    <property type="entry name" value="ESTERASE ESTD"/>
    <property type="match status" value="1"/>
</dbReference>
<dbReference type="GO" id="GO:0106435">
    <property type="term" value="F:carboxylesterase activity"/>
    <property type="evidence" value="ECO:0007669"/>
    <property type="project" value="UniProtKB-EC"/>
</dbReference>
<evidence type="ECO:0000313" key="3">
    <source>
        <dbReference type="Proteomes" id="UP000250079"/>
    </source>
</evidence>
<feature type="domain" description="Serine aminopeptidase S33" evidence="1">
    <location>
        <begin position="52"/>
        <end position="277"/>
    </location>
</feature>
<gene>
    <name evidence="2" type="primary">estD</name>
    <name evidence="2" type="ORF">IMCC3135_32750</name>
</gene>
<dbReference type="RefSeq" id="WP_088921354.1">
    <property type="nucleotide sequence ID" value="NZ_CP018632.1"/>
</dbReference>
<keyword evidence="2" id="KW-0378">Hydrolase</keyword>
<dbReference type="OrthoDB" id="5781675at2"/>
<reference evidence="2 3" key="1">
    <citation type="submission" date="2016-12" db="EMBL/GenBank/DDBJ databases">
        <authorList>
            <person name="Song W.-J."/>
            <person name="Kurnit D.M."/>
        </authorList>
    </citation>
    <scope>NUCLEOTIDE SEQUENCE [LARGE SCALE GENOMIC DNA]</scope>
    <source>
        <strain evidence="2 3">IMCC3135</strain>
    </source>
</reference>